<dbReference type="EMBL" id="BJWL01000018">
    <property type="protein sequence ID" value="GFZ06840.1"/>
    <property type="molecule type" value="Genomic_DNA"/>
</dbReference>
<dbReference type="Proteomes" id="UP000585474">
    <property type="component" value="Unassembled WGS sequence"/>
</dbReference>
<feature type="compositionally biased region" description="Basic and acidic residues" evidence="1">
    <location>
        <begin position="96"/>
        <end position="109"/>
    </location>
</feature>
<dbReference type="AlphaFoldDB" id="A0A7J0G7S0"/>
<feature type="region of interest" description="Disordered" evidence="1">
    <location>
        <begin position="66"/>
        <end position="109"/>
    </location>
</feature>
<reference evidence="2 3" key="1">
    <citation type="submission" date="2019-07" db="EMBL/GenBank/DDBJ databases">
        <title>De Novo Assembly of kiwifruit Actinidia rufa.</title>
        <authorList>
            <person name="Sugita-Konishi S."/>
            <person name="Sato K."/>
            <person name="Mori E."/>
            <person name="Abe Y."/>
            <person name="Kisaki G."/>
            <person name="Hamano K."/>
            <person name="Suezawa K."/>
            <person name="Otani M."/>
            <person name="Fukuda T."/>
            <person name="Manabe T."/>
            <person name="Gomi K."/>
            <person name="Tabuchi M."/>
            <person name="Akimitsu K."/>
            <person name="Kataoka I."/>
        </authorList>
    </citation>
    <scope>NUCLEOTIDE SEQUENCE [LARGE SCALE GENOMIC DNA]</scope>
    <source>
        <strain evidence="3">cv. Fuchu</strain>
    </source>
</reference>
<evidence type="ECO:0000313" key="3">
    <source>
        <dbReference type="Proteomes" id="UP000585474"/>
    </source>
</evidence>
<protein>
    <submittedName>
        <fullName evidence="2">Uncharacterized protein</fullName>
    </submittedName>
</protein>
<organism evidence="2 3">
    <name type="scientific">Actinidia rufa</name>
    <dbReference type="NCBI Taxonomy" id="165716"/>
    <lineage>
        <taxon>Eukaryota</taxon>
        <taxon>Viridiplantae</taxon>
        <taxon>Streptophyta</taxon>
        <taxon>Embryophyta</taxon>
        <taxon>Tracheophyta</taxon>
        <taxon>Spermatophyta</taxon>
        <taxon>Magnoliopsida</taxon>
        <taxon>eudicotyledons</taxon>
        <taxon>Gunneridae</taxon>
        <taxon>Pentapetalae</taxon>
        <taxon>asterids</taxon>
        <taxon>Ericales</taxon>
        <taxon>Actinidiaceae</taxon>
        <taxon>Actinidia</taxon>
    </lineage>
</organism>
<evidence type="ECO:0000313" key="2">
    <source>
        <dbReference type="EMBL" id="GFZ06840.1"/>
    </source>
</evidence>
<proteinExistence type="predicted"/>
<evidence type="ECO:0000256" key="1">
    <source>
        <dbReference type="SAM" id="MobiDB-lite"/>
    </source>
</evidence>
<accession>A0A7J0G7S0</accession>
<name>A0A7J0G7S0_9ERIC</name>
<comment type="caution">
    <text evidence="2">The sequence shown here is derived from an EMBL/GenBank/DDBJ whole genome shotgun (WGS) entry which is preliminary data.</text>
</comment>
<gene>
    <name evidence="2" type="ORF">Acr_18g0010100</name>
</gene>
<sequence length="109" mass="12528">MHFKVQIFVEGTGKSFQAHCSYVTPNYQEHLDLITSRYTFDVESVKHRRSTVSTDGAVEYKVKHDKVASKSRMKPNLYQKHSTDHDGTASGTKAKKQLDIMEQKNKTEH</sequence>
<keyword evidence="3" id="KW-1185">Reference proteome</keyword>